<comment type="caution">
    <text evidence="2">The sequence shown here is derived from an EMBL/GenBank/DDBJ whole genome shotgun (WGS) entry which is preliminary data.</text>
</comment>
<sequence>MTRESVDRNQAIWAAYCQGATQAEIAAEHGVTQTRVSQIVKRMREAIPQETRQERAERELAFLDQLRREAMEVVHSKPSPVVAGKDGDIVRDPETNEVVRDHAGRLAAMNQARLLSADVRKLLGLDAPTRTEVSGGVRYELVGVDPEQHR</sequence>
<evidence type="ECO:0000259" key="1">
    <source>
        <dbReference type="Pfam" id="PF04545"/>
    </source>
</evidence>
<dbReference type="Proteomes" id="UP001230908">
    <property type="component" value="Unassembled WGS sequence"/>
</dbReference>
<dbReference type="Pfam" id="PF04545">
    <property type="entry name" value="Sigma70_r4"/>
    <property type="match status" value="1"/>
</dbReference>
<feature type="domain" description="RNA polymerase sigma-70 region 4" evidence="1">
    <location>
        <begin position="14"/>
        <end position="42"/>
    </location>
</feature>
<dbReference type="InterPro" id="IPR013324">
    <property type="entry name" value="RNA_pol_sigma_r3/r4-like"/>
</dbReference>
<name>A0ABU0ZT80_9ACTN</name>
<evidence type="ECO:0000313" key="2">
    <source>
        <dbReference type="EMBL" id="MDQ7910246.1"/>
    </source>
</evidence>
<dbReference type="RefSeq" id="WP_308717496.1">
    <property type="nucleotide sequence ID" value="NZ_JAVHUY010000053.1"/>
</dbReference>
<reference evidence="2 3" key="1">
    <citation type="submission" date="2023-08" db="EMBL/GenBank/DDBJ databases">
        <title>Phytohabitans sansha sp. nov., isolated from marine sediment.</title>
        <authorList>
            <person name="Zhao Y."/>
            <person name="Yi K."/>
        </authorList>
    </citation>
    <scope>NUCLEOTIDE SEQUENCE [LARGE SCALE GENOMIC DNA]</scope>
    <source>
        <strain evidence="2 3">ZYX-F-186</strain>
    </source>
</reference>
<dbReference type="InterPro" id="IPR007630">
    <property type="entry name" value="RNA_pol_sigma70_r4"/>
</dbReference>
<gene>
    <name evidence="2" type="ORF">RB614_37710</name>
</gene>
<accession>A0ABU0ZT80</accession>
<evidence type="ECO:0000313" key="3">
    <source>
        <dbReference type="Proteomes" id="UP001230908"/>
    </source>
</evidence>
<dbReference type="Gene3D" id="1.10.10.60">
    <property type="entry name" value="Homeodomain-like"/>
    <property type="match status" value="1"/>
</dbReference>
<dbReference type="EMBL" id="JAVHUY010000053">
    <property type="protein sequence ID" value="MDQ7910246.1"/>
    <property type="molecule type" value="Genomic_DNA"/>
</dbReference>
<keyword evidence="3" id="KW-1185">Reference proteome</keyword>
<organism evidence="2 3">
    <name type="scientific">Phytohabitans maris</name>
    <dbReference type="NCBI Taxonomy" id="3071409"/>
    <lineage>
        <taxon>Bacteria</taxon>
        <taxon>Bacillati</taxon>
        <taxon>Actinomycetota</taxon>
        <taxon>Actinomycetes</taxon>
        <taxon>Micromonosporales</taxon>
        <taxon>Micromonosporaceae</taxon>
    </lineage>
</organism>
<proteinExistence type="predicted"/>
<dbReference type="SUPFAM" id="SSF88659">
    <property type="entry name" value="Sigma3 and sigma4 domains of RNA polymerase sigma factors"/>
    <property type="match status" value="1"/>
</dbReference>
<protein>
    <submittedName>
        <fullName evidence="2">Sigma factor-like helix-turn-helix DNA-binding protein</fullName>
    </submittedName>
</protein>